<dbReference type="InterPro" id="IPR036259">
    <property type="entry name" value="MFS_trans_sf"/>
</dbReference>
<dbReference type="GO" id="GO:0005886">
    <property type="term" value="C:plasma membrane"/>
    <property type="evidence" value="ECO:0007669"/>
    <property type="project" value="TreeGrafter"/>
</dbReference>
<feature type="transmembrane region" description="Helical" evidence="7">
    <location>
        <begin position="212"/>
        <end position="233"/>
    </location>
</feature>
<evidence type="ECO:0000256" key="6">
    <source>
        <dbReference type="SAM" id="MobiDB-lite"/>
    </source>
</evidence>
<feature type="transmembrane region" description="Helical" evidence="7">
    <location>
        <begin position="180"/>
        <end position="200"/>
    </location>
</feature>
<feature type="region of interest" description="Disordered" evidence="6">
    <location>
        <begin position="1"/>
        <end position="47"/>
    </location>
</feature>
<evidence type="ECO:0000313" key="9">
    <source>
        <dbReference type="EMBL" id="OQE19290.1"/>
    </source>
</evidence>
<dbReference type="OrthoDB" id="10021397at2759"/>
<feature type="transmembrane region" description="Helical" evidence="7">
    <location>
        <begin position="155"/>
        <end position="173"/>
    </location>
</feature>
<feature type="transmembrane region" description="Helical" evidence="7">
    <location>
        <begin position="245"/>
        <end position="267"/>
    </location>
</feature>
<keyword evidence="10" id="KW-1185">Reference proteome</keyword>
<dbReference type="AlphaFoldDB" id="A0A1V6T000"/>
<dbReference type="GO" id="GO:0022857">
    <property type="term" value="F:transmembrane transporter activity"/>
    <property type="evidence" value="ECO:0007669"/>
    <property type="project" value="InterPro"/>
</dbReference>
<comment type="similarity">
    <text evidence="2">Belongs to the major facilitator superfamily. TCR/Tet family.</text>
</comment>
<accession>A0A1V6T000</accession>
<evidence type="ECO:0000256" key="7">
    <source>
        <dbReference type="SAM" id="Phobius"/>
    </source>
</evidence>
<dbReference type="EMBL" id="MLQL01000019">
    <property type="protein sequence ID" value="OQE19290.1"/>
    <property type="molecule type" value="Genomic_DNA"/>
</dbReference>
<evidence type="ECO:0000256" key="5">
    <source>
        <dbReference type="ARBA" id="ARBA00023136"/>
    </source>
</evidence>
<feature type="transmembrane region" description="Helical" evidence="7">
    <location>
        <begin position="445"/>
        <end position="469"/>
    </location>
</feature>
<organism evidence="9 10">
    <name type="scientific">Penicillium flavigenum</name>
    <dbReference type="NCBI Taxonomy" id="254877"/>
    <lineage>
        <taxon>Eukaryota</taxon>
        <taxon>Fungi</taxon>
        <taxon>Dikarya</taxon>
        <taxon>Ascomycota</taxon>
        <taxon>Pezizomycotina</taxon>
        <taxon>Eurotiomycetes</taxon>
        <taxon>Eurotiomycetidae</taxon>
        <taxon>Eurotiales</taxon>
        <taxon>Aspergillaceae</taxon>
        <taxon>Penicillium</taxon>
    </lineage>
</organism>
<dbReference type="Pfam" id="PF07690">
    <property type="entry name" value="MFS_1"/>
    <property type="match status" value="1"/>
</dbReference>
<dbReference type="Gene3D" id="1.20.1720.10">
    <property type="entry name" value="Multidrug resistance protein D"/>
    <property type="match status" value="1"/>
</dbReference>
<reference evidence="10" key="1">
    <citation type="journal article" date="2017" name="Nat. Microbiol.">
        <title>Global analysis of biosynthetic gene clusters reveals vast potential of secondary metabolite production in Penicillium species.</title>
        <authorList>
            <person name="Nielsen J.C."/>
            <person name="Grijseels S."/>
            <person name="Prigent S."/>
            <person name="Ji B."/>
            <person name="Dainat J."/>
            <person name="Nielsen K.F."/>
            <person name="Frisvad J.C."/>
            <person name="Workman M."/>
            <person name="Nielsen J."/>
        </authorList>
    </citation>
    <scope>NUCLEOTIDE SEQUENCE [LARGE SCALE GENOMIC DNA]</scope>
    <source>
        <strain evidence="10">IBT 14082</strain>
    </source>
</reference>
<feature type="transmembrane region" description="Helical" evidence="7">
    <location>
        <begin position="95"/>
        <end position="113"/>
    </location>
</feature>
<proteinExistence type="inferred from homology"/>
<name>A0A1V6T000_9EURO</name>
<evidence type="ECO:0000313" key="10">
    <source>
        <dbReference type="Proteomes" id="UP000191342"/>
    </source>
</evidence>
<dbReference type="Proteomes" id="UP000191342">
    <property type="component" value="Unassembled WGS sequence"/>
</dbReference>
<dbReference type="PANTHER" id="PTHR23501">
    <property type="entry name" value="MAJOR FACILITATOR SUPERFAMILY"/>
    <property type="match status" value="1"/>
</dbReference>
<feature type="transmembrane region" description="Helical" evidence="7">
    <location>
        <begin position="351"/>
        <end position="372"/>
    </location>
</feature>
<feature type="transmembrane region" description="Helical" evidence="7">
    <location>
        <begin position="319"/>
        <end position="345"/>
    </location>
</feature>
<gene>
    <name evidence="9" type="ORF">PENFLA_c019G08884</name>
</gene>
<feature type="transmembrane region" description="Helical" evidence="7">
    <location>
        <begin position="413"/>
        <end position="433"/>
    </location>
</feature>
<feature type="compositionally biased region" description="Polar residues" evidence="6">
    <location>
        <begin position="1"/>
        <end position="23"/>
    </location>
</feature>
<feature type="transmembrane region" description="Helical" evidence="7">
    <location>
        <begin position="525"/>
        <end position="543"/>
    </location>
</feature>
<evidence type="ECO:0000256" key="2">
    <source>
        <dbReference type="ARBA" id="ARBA00007520"/>
    </source>
</evidence>
<evidence type="ECO:0000259" key="8">
    <source>
        <dbReference type="PROSITE" id="PS50850"/>
    </source>
</evidence>
<dbReference type="InterPro" id="IPR020846">
    <property type="entry name" value="MFS_dom"/>
</dbReference>
<keyword evidence="5 7" id="KW-0472">Membrane</keyword>
<feature type="transmembrane region" description="Helical" evidence="7">
    <location>
        <begin position="384"/>
        <end position="401"/>
    </location>
</feature>
<feature type="transmembrane region" description="Helical" evidence="7">
    <location>
        <begin position="279"/>
        <end position="298"/>
    </location>
</feature>
<sequence>MASTPTGAEQPTMSNKRPATTSLLEGKADEEDSLDRPVSSLQDENEKPQPKSLKFKLTVFFLALVTVVGSMDAVIVGSALAAIAQDLQSSSVESFWVGTSFLLSQTVTIPLYGTTSEIFGRKWPILIAISIFLLGSILCATAQTITWLIGARVVQGIGAGGMIQLVQVILSDISTMSERGLYMAIAAFAWSLGTNIGIPIGGAIGERTTWRWIFYINIPVCVVCIVGLLYALQLQHDTSSFVKKLGMLDWVGLGVFTCASTLFLVGLTSGGVSHPWDSAAVLVPLVLGAVLFSVFIFTQWRVSKRPMMPLRIFNDRSAIVGFVTSFLHGLVFWCLTYYMIVFFLGALQHSVLHASLETMTCIAYSAPAGLVASMLVKRTKHFKYIIMVGWALLAAGMGTNITMHPDSSKAMLYGPRVLISLGGGLLFPTPIFAVQARQHGNDIGIATSIQVFTRSMGTAFGVGLGGVIFQNQWSKEVDSAVTAGRIPHDLIVGSNVAETAYEVIRKFPEAVQEAYRGVYADSLATMWYVMMGLSVAGFLVSLVGRNDVISGGLAGKQNFKDERKGDLEGGRSG</sequence>
<dbReference type="PROSITE" id="PS50850">
    <property type="entry name" value="MFS"/>
    <property type="match status" value="1"/>
</dbReference>
<feature type="domain" description="Major facilitator superfamily (MFS) profile" evidence="8">
    <location>
        <begin position="58"/>
        <end position="549"/>
    </location>
</feature>
<comment type="subcellular location">
    <subcellularLocation>
        <location evidence="1">Membrane</location>
        <topology evidence="1">Multi-pass membrane protein</topology>
    </subcellularLocation>
</comment>
<protein>
    <recommendedName>
        <fullName evidence="8">Major facilitator superfamily (MFS) profile domain-containing protein</fullName>
    </recommendedName>
</protein>
<dbReference type="PANTHER" id="PTHR23501:SF102">
    <property type="entry name" value="DRUG TRANSPORTER, PUTATIVE (AFU_ORTHOLOGUE AFUA_3G08530)-RELATED"/>
    <property type="match status" value="1"/>
</dbReference>
<keyword evidence="3 7" id="KW-0812">Transmembrane</keyword>
<feature type="transmembrane region" description="Helical" evidence="7">
    <location>
        <begin position="125"/>
        <end position="149"/>
    </location>
</feature>
<evidence type="ECO:0000256" key="1">
    <source>
        <dbReference type="ARBA" id="ARBA00004141"/>
    </source>
</evidence>
<dbReference type="InterPro" id="IPR011701">
    <property type="entry name" value="MFS"/>
</dbReference>
<evidence type="ECO:0000256" key="3">
    <source>
        <dbReference type="ARBA" id="ARBA00022692"/>
    </source>
</evidence>
<comment type="caution">
    <text evidence="9">The sequence shown here is derived from an EMBL/GenBank/DDBJ whole genome shotgun (WGS) entry which is preliminary data.</text>
</comment>
<evidence type="ECO:0000256" key="4">
    <source>
        <dbReference type="ARBA" id="ARBA00022989"/>
    </source>
</evidence>
<feature type="transmembrane region" description="Helical" evidence="7">
    <location>
        <begin position="57"/>
        <end position="83"/>
    </location>
</feature>
<keyword evidence="4 7" id="KW-1133">Transmembrane helix</keyword>
<dbReference type="SUPFAM" id="SSF103473">
    <property type="entry name" value="MFS general substrate transporter"/>
    <property type="match status" value="1"/>
</dbReference>